<protein>
    <submittedName>
        <fullName evidence="2">DNA-3-methyladenine glycosylase I</fullName>
    </submittedName>
</protein>
<comment type="caution">
    <text evidence="2">The sequence shown here is derived from an EMBL/GenBank/DDBJ whole genome shotgun (WGS) entry which is preliminary data.</text>
</comment>
<dbReference type="Gene3D" id="1.10.340.30">
    <property type="entry name" value="Hypothetical protein, domain 2"/>
    <property type="match status" value="1"/>
</dbReference>
<dbReference type="GO" id="GO:0046872">
    <property type="term" value="F:metal ion binding"/>
    <property type="evidence" value="ECO:0007669"/>
    <property type="project" value="UniProtKB-KW"/>
</dbReference>
<dbReference type="EMBL" id="WNVC01000249">
    <property type="protein sequence ID" value="MDZ5000362.1"/>
    <property type="molecule type" value="Genomic_DNA"/>
</dbReference>
<dbReference type="InterPro" id="IPR052891">
    <property type="entry name" value="DNA-3mA_glycosylase"/>
</dbReference>
<sequence>EWGNPVYDDKKLFEMLILEGKQAGLSWSTILANRETLRQAFDGFDPAVIIQYDDCKIEELLQNKGIIRNKLKVKAVVENAKAYYKVLNQYGSLHDFFWRYVNYEPIQNHWTEISQVPARTELSDMISKDLKKIGFKFVGSTIIYAFMQSIGMVNDHLTCCFLYDNNNKVNPS</sequence>
<feature type="binding site" evidence="1">
    <location>
        <position position="160"/>
    </location>
    <ligand>
        <name>Zn(2+)</name>
        <dbReference type="ChEBI" id="CHEBI:29105"/>
    </ligand>
</feature>
<dbReference type="InterPro" id="IPR011257">
    <property type="entry name" value="DNA_glycosylase"/>
</dbReference>
<keyword evidence="1" id="KW-0862">Zinc</keyword>
<dbReference type="InterPro" id="IPR005019">
    <property type="entry name" value="Adenine_glyco"/>
</dbReference>
<dbReference type="SUPFAM" id="SSF48150">
    <property type="entry name" value="DNA-glycosylase"/>
    <property type="match status" value="1"/>
</dbReference>
<dbReference type="PANTHER" id="PTHR30037">
    <property type="entry name" value="DNA-3-METHYLADENINE GLYCOSYLASE 1"/>
    <property type="match status" value="1"/>
</dbReference>
<dbReference type="PANTHER" id="PTHR30037:SF4">
    <property type="entry name" value="DNA-3-METHYLADENINE GLYCOSYLASE I"/>
    <property type="match status" value="1"/>
</dbReference>
<dbReference type="Pfam" id="PF03352">
    <property type="entry name" value="Adenine_glyco"/>
    <property type="match status" value="1"/>
</dbReference>
<organism evidence="2 3">
    <name type="scientific">Clostridium perfringens</name>
    <dbReference type="NCBI Taxonomy" id="1502"/>
    <lineage>
        <taxon>Bacteria</taxon>
        <taxon>Bacillati</taxon>
        <taxon>Bacillota</taxon>
        <taxon>Clostridia</taxon>
        <taxon>Eubacteriales</taxon>
        <taxon>Clostridiaceae</taxon>
        <taxon>Clostridium</taxon>
    </lineage>
</organism>
<reference evidence="2" key="1">
    <citation type="submission" date="2019-11" db="EMBL/GenBank/DDBJ databases">
        <title>Characterization of Clostridium perfringens isolates from swine manure treated agricultural soils.</title>
        <authorList>
            <person name="Wushke S.T."/>
        </authorList>
    </citation>
    <scope>NUCLEOTIDE SEQUENCE</scope>
    <source>
        <strain evidence="2">X26</strain>
    </source>
</reference>
<gene>
    <name evidence="2" type="ORF">GNF79_15050</name>
</gene>
<keyword evidence="1" id="KW-0479">Metal-binding</keyword>
<evidence type="ECO:0000256" key="1">
    <source>
        <dbReference type="PIRSR" id="PIRSR605019-1"/>
    </source>
</evidence>
<evidence type="ECO:0000313" key="3">
    <source>
        <dbReference type="Proteomes" id="UP001291306"/>
    </source>
</evidence>
<dbReference type="AlphaFoldDB" id="A0AAW9IHU7"/>
<feature type="binding site" evidence="1">
    <location>
        <position position="156"/>
    </location>
    <ligand>
        <name>Zn(2+)</name>
        <dbReference type="ChEBI" id="CHEBI:29105"/>
    </ligand>
</feature>
<accession>A0AAW9IHU7</accession>
<feature type="non-terminal residue" evidence="2">
    <location>
        <position position="1"/>
    </location>
</feature>
<dbReference type="RefSeq" id="WP_322458657.1">
    <property type="nucleotide sequence ID" value="NZ_WNVC01000249.1"/>
</dbReference>
<dbReference type="GO" id="GO:0008725">
    <property type="term" value="F:DNA-3-methyladenine glycosylase activity"/>
    <property type="evidence" value="ECO:0007669"/>
    <property type="project" value="InterPro"/>
</dbReference>
<evidence type="ECO:0000313" key="2">
    <source>
        <dbReference type="EMBL" id="MDZ5000362.1"/>
    </source>
</evidence>
<name>A0AAW9IHU7_CLOPF</name>
<proteinExistence type="predicted"/>
<dbReference type="GO" id="GO:0006284">
    <property type="term" value="P:base-excision repair"/>
    <property type="evidence" value="ECO:0007669"/>
    <property type="project" value="InterPro"/>
</dbReference>
<dbReference type="Proteomes" id="UP001291306">
    <property type="component" value="Unassembled WGS sequence"/>
</dbReference>